<dbReference type="AlphaFoldDB" id="A0A072NNH9"/>
<reference evidence="9 10" key="1">
    <citation type="submission" date="2014-04" db="EMBL/GenBank/DDBJ databases">
        <title>Draft genome sequence of Bacillus azotoformans MEV2011, a (co-) denitrifying strain unable to grow in the presence of oxygen.</title>
        <authorList>
            <person name="Nielsen M."/>
            <person name="Schreiber L."/>
            <person name="Finster K."/>
            <person name="Schramm A."/>
        </authorList>
    </citation>
    <scope>NUCLEOTIDE SEQUENCE [LARGE SCALE GENOMIC DNA]</scope>
    <source>
        <strain evidence="9 10">MEV2011</strain>
    </source>
</reference>
<dbReference type="GO" id="GO:0016020">
    <property type="term" value="C:membrane"/>
    <property type="evidence" value="ECO:0007669"/>
    <property type="project" value="UniProtKB-SubCell"/>
</dbReference>
<comment type="similarity">
    <text evidence="2">Belongs to the amino acid-polyamine-organocation (APC) superfamily. Spore germination protein (SGP) (TC 2.A.3.9) family.</text>
</comment>
<feature type="transmembrane region" description="Helical" evidence="8">
    <location>
        <begin position="45"/>
        <end position="65"/>
    </location>
</feature>
<gene>
    <name evidence="9" type="ORF">M670_02031</name>
</gene>
<feature type="transmembrane region" description="Helical" evidence="8">
    <location>
        <begin position="147"/>
        <end position="164"/>
    </location>
</feature>
<protein>
    <submittedName>
        <fullName evidence="9">Spore germination protein, amino acid permease</fullName>
    </submittedName>
</protein>
<keyword evidence="7 8" id="KW-0472">Membrane</keyword>
<feature type="transmembrane region" description="Helical" evidence="8">
    <location>
        <begin position="77"/>
        <end position="97"/>
    </location>
</feature>
<dbReference type="RefSeq" id="WP_003330362.1">
    <property type="nucleotide sequence ID" value="NZ_JJRY01000006.1"/>
</dbReference>
<feature type="transmembrane region" description="Helical" evidence="8">
    <location>
        <begin position="216"/>
        <end position="239"/>
    </location>
</feature>
<dbReference type="PANTHER" id="PTHR34975:SF2">
    <property type="entry name" value="SPORE GERMINATION PROTEIN A2"/>
    <property type="match status" value="1"/>
</dbReference>
<feature type="transmembrane region" description="Helical" evidence="8">
    <location>
        <begin position="271"/>
        <end position="293"/>
    </location>
</feature>
<organism evidence="9 10">
    <name type="scientific">Schinkia azotoformans MEV2011</name>
    <dbReference type="NCBI Taxonomy" id="1348973"/>
    <lineage>
        <taxon>Bacteria</taxon>
        <taxon>Bacillati</taxon>
        <taxon>Bacillota</taxon>
        <taxon>Bacilli</taxon>
        <taxon>Bacillales</taxon>
        <taxon>Bacillaceae</taxon>
        <taxon>Calidifontibacillus/Schinkia group</taxon>
        <taxon>Schinkia</taxon>
    </lineage>
</organism>
<evidence type="ECO:0000256" key="8">
    <source>
        <dbReference type="SAM" id="Phobius"/>
    </source>
</evidence>
<dbReference type="PANTHER" id="PTHR34975">
    <property type="entry name" value="SPORE GERMINATION PROTEIN A2"/>
    <property type="match status" value="1"/>
</dbReference>
<dbReference type="NCBIfam" id="TIGR00912">
    <property type="entry name" value="2A0309"/>
    <property type="match status" value="1"/>
</dbReference>
<evidence type="ECO:0000256" key="3">
    <source>
        <dbReference type="ARBA" id="ARBA00022448"/>
    </source>
</evidence>
<name>A0A072NNH9_SCHAZ</name>
<sequence>MIERGKISAFQMAVMMSPTIVATAVLLVPAITVKHAKQDLWISPLWAGICGSAVIFIAFNLNKLYPNESIIDYAEHIIGSFFGKILGLIYVLFYLHINGIIIREYSEFVTGTFLSETPMVIIMGSMVLVCAFAVYGGIEVIGRSSEVILPVVYFLFIIVLVLLIRDLDIKNIFPIMENGISPSLIGSIVPQGWFSEFFLIAFLLPFLKDRKKGLKYGLASVISVIFVLMSSNLVTYMLFGELTGVFAYPVMVAVRYVSIADFLEHLESIVMAIWVSGTFIKISVFYYINVISIAQWLKLSTYQPIVFPVGFLLIVFSMWSAPNLWILTNFLSTTAPFYFIFVQGLIPMLLLCIAWLRKKLEQKKEA</sequence>
<keyword evidence="5 8" id="KW-0812">Transmembrane</keyword>
<keyword evidence="6 8" id="KW-1133">Transmembrane helix</keyword>
<dbReference type="InterPro" id="IPR004761">
    <property type="entry name" value="Spore_GerAB"/>
</dbReference>
<evidence type="ECO:0000256" key="1">
    <source>
        <dbReference type="ARBA" id="ARBA00004141"/>
    </source>
</evidence>
<comment type="caution">
    <text evidence="9">The sequence shown here is derived from an EMBL/GenBank/DDBJ whole genome shotgun (WGS) entry which is preliminary data.</text>
</comment>
<keyword evidence="4" id="KW-0309">Germination</keyword>
<keyword evidence="3" id="KW-0813">Transport</keyword>
<dbReference type="EMBL" id="JJRY01000006">
    <property type="protein sequence ID" value="KEF38817.1"/>
    <property type="molecule type" value="Genomic_DNA"/>
</dbReference>
<feature type="transmembrane region" description="Helical" evidence="8">
    <location>
        <begin position="305"/>
        <end position="325"/>
    </location>
</feature>
<dbReference type="GeneID" id="89470587"/>
<accession>A0A072NNH9</accession>
<proteinExistence type="inferred from homology"/>
<evidence type="ECO:0000256" key="5">
    <source>
        <dbReference type="ARBA" id="ARBA00022692"/>
    </source>
</evidence>
<feature type="transmembrane region" description="Helical" evidence="8">
    <location>
        <begin position="337"/>
        <end position="356"/>
    </location>
</feature>
<dbReference type="Pfam" id="PF03845">
    <property type="entry name" value="Spore_permease"/>
    <property type="match status" value="1"/>
</dbReference>
<evidence type="ECO:0000256" key="4">
    <source>
        <dbReference type="ARBA" id="ARBA00022544"/>
    </source>
</evidence>
<evidence type="ECO:0000256" key="7">
    <source>
        <dbReference type="ARBA" id="ARBA00023136"/>
    </source>
</evidence>
<feature type="transmembrane region" description="Helical" evidence="8">
    <location>
        <begin position="117"/>
        <end position="135"/>
    </location>
</feature>
<evidence type="ECO:0000313" key="9">
    <source>
        <dbReference type="EMBL" id="KEF38817.1"/>
    </source>
</evidence>
<comment type="subcellular location">
    <subcellularLocation>
        <location evidence="1">Membrane</location>
        <topology evidence="1">Multi-pass membrane protein</topology>
    </subcellularLocation>
</comment>
<feature type="transmembrane region" description="Helical" evidence="8">
    <location>
        <begin position="12"/>
        <end position="33"/>
    </location>
</feature>
<dbReference type="GO" id="GO:0009847">
    <property type="term" value="P:spore germination"/>
    <property type="evidence" value="ECO:0007669"/>
    <property type="project" value="InterPro"/>
</dbReference>
<evidence type="ECO:0000313" key="10">
    <source>
        <dbReference type="Proteomes" id="UP000027936"/>
    </source>
</evidence>
<feature type="transmembrane region" description="Helical" evidence="8">
    <location>
        <begin position="184"/>
        <end position="204"/>
    </location>
</feature>
<dbReference type="Proteomes" id="UP000027936">
    <property type="component" value="Unassembled WGS sequence"/>
</dbReference>
<dbReference type="PATRIC" id="fig|1348973.3.peg.1979"/>
<evidence type="ECO:0000256" key="2">
    <source>
        <dbReference type="ARBA" id="ARBA00007998"/>
    </source>
</evidence>
<evidence type="ECO:0000256" key="6">
    <source>
        <dbReference type="ARBA" id="ARBA00022989"/>
    </source>
</evidence>